<dbReference type="InterPro" id="IPR029063">
    <property type="entry name" value="SAM-dependent_MTases_sf"/>
</dbReference>
<name>X1VYM6_9ZZZZ</name>
<protein>
    <submittedName>
        <fullName evidence="1">Uncharacterized protein</fullName>
    </submittedName>
</protein>
<dbReference type="AlphaFoldDB" id="X1VYM6"/>
<dbReference type="EMBL" id="BARW01043037">
    <property type="protein sequence ID" value="GAJ17410.1"/>
    <property type="molecule type" value="Genomic_DNA"/>
</dbReference>
<sequence>VKGGQTEKVWFYDMEADGYSLDDKRDKIDRNDIPDILKSWSVREK</sequence>
<proteinExistence type="predicted"/>
<reference evidence="1" key="1">
    <citation type="journal article" date="2014" name="Front. Microbiol.">
        <title>High frequency of phylogenetically diverse reductive dehalogenase-homologous genes in deep subseafloor sedimentary metagenomes.</title>
        <authorList>
            <person name="Kawai M."/>
            <person name="Futagami T."/>
            <person name="Toyoda A."/>
            <person name="Takaki Y."/>
            <person name="Nishi S."/>
            <person name="Hori S."/>
            <person name="Arai W."/>
            <person name="Tsubouchi T."/>
            <person name="Morono Y."/>
            <person name="Uchiyama I."/>
            <person name="Ito T."/>
            <person name="Fujiyama A."/>
            <person name="Inagaki F."/>
            <person name="Takami H."/>
        </authorList>
    </citation>
    <scope>NUCLEOTIDE SEQUENCE</scope>
    <source>
        <strain evidence="1">Expedition CK06-06</strain>
    </source>
</reference>
<comment type="caution">
    <text evidence="1">The sequence shown here is derived from an EMBL/GenBank/DDBJ whole genome shotgun (WGS) entry which is preliminary data.</text>
</comment>
<feature type="non-terminal residue" evidence="1">
    <location>
        <position position="1"/>
    </location>
</feature>
<accession>X1VYM6</accession>
<organism evidence="1">
    <name type="scientific">marine sediment metagenome</name>
    <dbReference type="NCBI Taxonomy" id="412755"/>
    <lineage>
        <taxon>unclassified sequences</taxon>
        <taxon>metagenomes</taxon>
        <taxon>ecological metagenomes</taxon>
    </lineage>
</organism>
<dbReference type="Gene3D" id="3.40.50.150">
    <property type="entry name" value="Vaccinia Virus protein VP39"/>
    <property type="match status" value="1"/>
</dbReference>
<evidence type="ECO:0000313" key="1">
    <source>
        <dbReference type="EMBL" id="GAJ17410.1"/>
    </source>
</evidence>
<gene>
    <name evidence="1" type="ORF">S12H4_63347</name>
</gene>
<feature type="non-terminal residue" evidence="1">
    <location>
        <position position="45"/>
    </location>
</feature>